<evidence type="ECO:0000256" key="3">
    <source>
        <dbReference type="ARBA" id="ARBA00023235"/>
    </source>
</evidence>
<dbReference type="Gene3D" id="3.90.226.10">
    <property type="entry name" value="2-enoyl-CoA Hydratase, Chain A, domain 1"/>
    <property type="match status" value="1"/>
</dbReference>
<dbReference type="RefSeq" id="WP_377302810.1">
    <property type="nucleotide sequence ID" value="NZ_CP180191.1"/>
</dbReference>
<dbReference type="SUPFAM" id="SSF52096">
    <property type="entry name" value="ClpP/crotonase"/>
    <property type="match status" value="1"/>
</dbReference>
<evidence type="ECO:0000313" key="5">
    <source>
        <dbReference type="Proteomes" id="UP001595556"/>
    </source>
</evidence>
<evidence type="ECO:0000256" key="1">
    <source>
        <dbReference type="ARBA" id="ARBA00004275"/>
    </source>
</evidence>
<dbReference type="Proteomes" id="UP001595556">
    <property type="component" value="Unassembled WGS sequence"/>
</dbReference>
<organism evidence="4 5">
    <name type="scientific">Piscinibacterium candidicorallinum</name>
    <dbReference type="NCBI Taxonomy" id="1793872"/>
    <lineage>
        <taxon>Bacteria</taxon>
        <taxon>Pseudomonadati</taxon>
        <taxon>Pseudomonadota</taxon>
        <taxon>Betaproteobacteria</taxon>
        <taxon>Burkholderiales</taxon>
        <taxon>Piscinibacterium</taxon>
    </lineage>
</organism>
<accession>A0ABV7H4N8</accession>
<dbReference type="InterPro" id="IPR029045">
    <property type="entry name" value="ClpP/crotonase-like_dom_sf"/>
</dbReference>
<reference evidence="5" key="1">
    <citation type="journal article" date="2019" name="Int. J. Syst. Evol. Microbiol.">
        <title>The Global Catalogue of Microorganisms (GCM) 10K type strain sequencing project: providing services to taxonomists for standard genome sequencing and annotation.</title>
        <authorList>
            <consortium name="The Broad Institute Genomics Platform"/>
            <consortium name="The Broad Institute Genome Sequencing Center for Infectious Disease"/>
            <person name="Wu L."/>
            <person name="Ma J."/>
        </authorList>
    </citation>
    <scope>NUCLEOTIDE SEQUENCE [LARGE SCALE GENOMIC DNA]</scope>
    <source>
        <strain evidence="5">KCTC 52168</strain>
    </source>
</reference>
<dbReference type="PANTHER" id="PTHR43684:SF1">
    <property type="entry name" value="ENOYL-COA DELTA ISOMERASE 2"/>
    <property type="match status" value="1"/>
</dbReference>
<dbReference type="EMBL" id="JBHRTI010000004">
    <property type="protein sequence ID" value="MFC3147576.1"/>
    <property type="molecule type" value="Genomic_DNA"/>
</dbReference>
<keyword evidence="2" id="KW-0576">Peroxisome</keyword>
<comment type="subcellular location">
    <subcellularLocation>
        <location evidence="1">Peroxisome</location>
    </subcellularLocation>
</comment>
<dbReference type="InterPro" id="IPR001753">
    <property type="entry name" value="Enoyl-CoA_hydra/iso"/>
</dbReference>
<keyword evidence="5" id="KW-1185">Reference proteome</keyword>
<gene>
    <name evidence="4" type="ORF">ACFOEN_07975</name>
</gene>
<sequence length="258" mass="28149">MSDTPYIQTSITNNVARIEIARPAKKNAITADMYEAMSDALWDAQDNKSVRAILIAGQPEIFTAGNDLEDFMMKPPAGLDSPVFQFMKALKEAEKPVVAAVNGAAVGIGTTLLLHCDLVYAADNAKFSMPFVSLGLCAEYASSLLVPGTIGHVRAAEKLLLGEPFTAQEAMDMGLVNRVLPPEEVQAYAQGRAERFNLLPPSSVRTTKRLMRAAQKKLVDETIAAEAAEFGKLLRSEEFKEASTAFFERRKPDFSRFG</sequence>
<keyword evidence="3" id="KW-0413">Isomerase</keyword>
<protein>
    <submittedName>
        <fullName evidence="4">Enoyl-CoA hydratase</fullName>
    </submittedName>
</protein>
<comment type="caution">
    <text evidence="4">The sequence shown here is derived from an EMBL/GenBank/DDBJ whole genome shotgun (WGS) entry which is preliminary data.</text>
</comment>
<name>A0ABV7H4N8_9BURK</name>
<dbReference type="Pfam" id="PF00378">
    <property type="entry name" value="ECH_1"/>
    <property type="match status" value="1"/>
</dbReference>
<dbReference type="InterPro" id="IPR051053">
    <property type="entry name" value="ECH/Chromodomain_protein"/>
</dbReference>
<evidence type="ECO:0000313" key="4">
    <source>
        <dbReference type="EMBL" id="MFC3147576.1"/>
    </source>
</evidence>
<evidence type="ECO:0000256" key="2">
    <source>
        <dbReference type="ARBA" id="ARBA00023140"/>
    </source>
</evidence>
<dbReference type="PANTHER" id="PTHR43684">
    <property type="match status" value="1"/>
</dbReference>
<proteinExistence type="predicted"/>
<dbReference type="CDD" id="cd06558">
    <property type="entry name" value="crotonase-like"/>
    <property type="match status" value="1"/>
</dbReference>